<dbReference type="OMA" id="MAEPYDQ"/>
<organism evidence="5 6">
    <name type="scientific">Sorghum bicolor</name>
    <name type="common">Sorghum</name>
    <name type="synonym">Sorghum vulgare</name>
    <dbReference type="NCBI Taxonomy" id="4558"/>
    <lineage>
        <taxon>Eukaryota</taxon>
        <taxon>Viridiplantae</taxon>
        <taxon>Streptophyta</taxon>
        <taxon>Embryophyta</taxon>
        <taxon>Tracheophyta</taxon>
        <taxon>Spermatophyta</taxon>
        <taxon>Magnoliopsida</taxon>
        <taxon>Liliopsida</taxon>
        <taxon>Poales</taxon>
        <taxon>Poaceae</taxon>
        <taxon>PACMAD clade</taxon>
        <taxon>Panicoideae</taxon>
        <taxon>Andropogonodae</taxon>
        <taxon>Andropogoneae</taxon>
        <taxon>Sorghinae</taxon>
        <taxon>Sorghum</taxon>
    </lineage>
</organism>
<evidence type="ECO:0000313" key="5">
    <source>
        <dbReference type="EMBL" id="OQU78760.1"/>
    </source>
</evidence>
<dbReference type="PANTHER" id="PTHR43572">
    <property type="entry name" value="CHAPERONE PROTEIN CLPD, CHLOROPLASTIC"/>
    <property type="match status" value="1"/>
</dbReference>
<evidence type="ECO:0000256" key="1">
    <source>
        <dbReference type="ARBA" id="ARBA00008675"/>
    </source>
</evidence>
<evidence type="ECO:0000256" key="2">
    <source>
        <dbReference type="ARBA" id="ARBA00022737"/>
    </source>
</evidence>
<dbReference type="InParanoid" id="A0A1Z5R4W9"/>
<feature type="compositionally biased region" description="Low complexity" evidence="3">
    <location>
        <begin position="25"/>
        <end position="44"/>
    </location>
</feature>
<evidence type="ECO:0000259" key="4">
    <source>
        <dbReference type="Pfam" id="PF23569"/>
    </source>
</evidence>
<feature type="region of interest" description="Disordered" evidence="3">
    <location>
        <begin position="1"/>
        <end position="54"/>
    </location>
</feature>
<comment type="similarity">
    <text evidence="1">Belongs to the ClpA/ClpB family.</text>
</comment>
<dbReference type="Pfam" id="PF23569">
    <property type="entry name" value="NBD_SMAX1"/>
    <property type="match status" value="1"/>
</dbReference>
<evidence type="ECO:0000256" key="3">
    <source>
        <dbReference type="SAM" id="MobiDB-lite"/>
    </source>
</evidence>
<reference evidence="5 6" key="1">
    <citation type="journal article" date="2009" name="Nature">
        <title>The Sorghum bicolor genome and the diversification of grasses.</title>
        <authorList>
            <person name="Paterson A.H."/>
            <person name="Bowers J.E."/>
            <person name="Bruggmann R."/>
            <person name="Dubchak I."/>
            <person name="Grimwood J."/>
            <person name="Gundlach H."/>
            <person name="Haberer G."/>
            <person name="Hellsten U."/>
            <person name="Mitros T."/>
            <person name="Poliakov A."/>
            <person name="Schmutz J."/>
            <person name="Spannagl M."/>
            <person name="Tang H."/>
            <person name="Wang X."/>
            <person name="Wicker T."/>
            <person name="Bharti A.K."/>
            <person name="Chapman J."/>
            <person name="Feltus F.A."/>
            <person name="Gowik U."/>
            <person name="Grigoriev I.V."/>
            <person name="Lyons E."/>
            <person name="Maher C.A."/>
            <person name="Martis M."/>
            <person name="Narechania A."/>
            <person name="Otillar R.P."/>
            <person name="Penning B.W."/>
            <person name="Salamov A.A."/>
            <person name="Wang Y."/>
            <person name="Zhang L."/>
            <person name="Carpita N.C."/>
            <person name="Freeling M."/>
            <person name="Gingle A.R."/>
            <person name="Hash C.T."/>
            <person name="Keller B."/>
            <person name="Klein P."/>
            <person name="Kresovich S."/>
            <person name="McCann M.C."/>
            <person name="Ming R."/>
            <person name="Peterson D.G."/>
            <person name="Mehboob-ur-Rahman"/>
            <person name="Ware D."/>
            <person name="Westhoff P."/>
            <person name="Mayer K.F."/>
            <person name="Messing J."/>
            <person name="Rokhsar D.S."/>
        </authorList>
    </citation>
    <scope>NUCLEOTIDE SEQUENCE [LARGE SCALE GENOMIC DNA]</scope>
    <source>
        <strain evidence="6">cv. BTx623</strain>
    </source>
</reference>
<gene>
    <name evidence="5" type="ORF">SORBI_3008G042800</name>
</gene>
<dbReference type="Proteomes" id="UP000000768">
    <property type="component" value="Chromosome 8"/>
</dbReference>
<proteinExistence type="inferred from homology"/>
<dbReference type="PANTHER" id="PTHR43572:SF1">
    <property type="entry name" value="OS11G0156800 PROTEIN"/>
    <property type="match status" value="1"/>
</dbReference>
<feature type="region of interest" description="Disordered" evidence="3">
    <location>
        <begin position="349"/>
        <end position="381"/>
    </location>
</feature>
<accession>A0A1Z5R4W9</accession>
<feature type="compositionally biased region" description="Low complexity" evidence="3">
    <location>
        <begin position="351"/>
        <end position="367"/>
    </location>
</feature>
<keyword evidence="2" id="KW-0677">Repeat</keyword>
<feature type="region of interest" description="Disordered" evidence="3">
    <location>
        <begin position="472"/>
        <end position="500"/>
    </location>
</feature>
<feature type="domain" description="SMAX1-like nucleotide binding" evidence="4">
    <location>
        <begin position="60"/>
        <end position="257"/>
    </location>
</feature>
<dbReference type="Gene3D" id="3.40.50.300">
    <property type="entry name" value="P-loop containing nucleotide triphosphate hydrolases"/>
    <property type="match status" value="1"/>
</dbReference>
<dbReference type="EMBL" id="CM000767">
    <property type="protein sequence ID" value="OQU78760.1"/>
    <property type="molecule type" value="Genomic_DNA"/>
</dbReference>
<feature type="compositionally biased region" description="Basic and acidic residues" evidence="3">
    <location>
        <begin position="45"/>
        <end position="54"/>
    </location>
</feature>
<dbReference type="InterPro" id="IPR027417">
    <property type="entry name" value="P-loop_NTPase"/>
</dbReference>
<dbReference type="GO" id="GO:0044183">
    <property type="term" value="F:protein folding chaperone"/>
    <property type="evidence" value="ECO:0000318"/>
    <property type="project" value="GO_Central"/>
</dbReference>
<name>A0A1Z5R4W9_SORBI</name>
<dbReference type="FunCoup" id="A0A1Z5R4W9">
    <property type="interactions" value="819"/>
</dbReference>
<sequence length="643" mass="68739">MREAGFASAEVKANVEKAVSSSEQSSNTATSSTASPNTTTNNNPTKDKESRAKADDIVGDAVRVLDCMASGTNRCVVVLGETAAAAERVVKAVMDKVSKGELRRRQHERLKNAQLVPFSAASFQRMPREEVEARAGDLCALVRECCAAGRGVVLVLEDLAYAAEAWTAASWKRSSGHRAHGLIDYCPVQHAVMELSSLVRGAGGRGRDKGMFWLLGFGASASYTSCRSGQPSLETVLGLHPVVVPDGGLALSLGGDSEVTHCSAGTVVATAAAASIPAWIRRCQGPALTGSELTLSFSSPASSSHCGFTHYDTNKSCEPWHDLMDRRQPLLNRRHDGPMAEPYDQLWLAANPNSGSSNSVSNKSNSSDGTTTTARRRRPKFTELTAENLKVLSSALETRVPRHRDIAPGIASAVLQRRSGVTRTTRPTPATWLLFQGRDNDGKMAMARELARLVFGSYAEFTCCFAAAASKLAPDHSGSSSPGDRRSLKRQRSSPDNEHGGCMQMFYEAIRENPHRVVLVDGGVEHDSELEVGIMDAMASGTVRGCDGGVVSLEDSIVVYCCEVFVESVSSPRVSSPRPVKQRIITSGDVDSKVEDDGAEKGVVVPRFSLDLNACAIDGEGEEGSSSYNAMEILNVVDGVFFF</sequence>
<dbReference type="Gramene" id="OQU78760">
    <property type="protein sequence ID" value="OQU78760"/>
    <property type="gene ID" value="SORBI_3008G042800"/>
</dbReference>
<dbReference type="STRING" id="4558.A0A1Z5R4W9"/>
<dbReference type="InterPro" id="IPR051650">
    <property type="entry name" value="SL_signaling_regulator"/>
</dbReference>
<evidence type="ECO:0000313" key="6">
    <source>
        <dbReference type="Proteomes" id="UP000000768"/>
    </source>
</evidence>
<reference evidence="6" key="2">
    <citation type="journal article" date="2018" name="Plant J.">
        <title>The Sorghum bicolor reference genome: improved assembly, gene annotations, a transcriptome atlas, and signatures of genome organization.</title>
        <authorList>
            <person name="McCormick R.F."/>
            <person name="Truong S.K."/>
            <person name="Sreedasyam A."/>
            <person name="Jenkins J."/>
            <person name="Shu S."/>
            <person name="Sims D."/>
            <person name="Kennedy M."/>
            <person name="Amirebrahimi M."/>
            <person name="Weers B.D."/>
            <person name="McKinley B."/>
            <person name="Mattison A."/>
            <person name="Morishige D.T."/>
            <person name="Grimwood J."/>
            <person name="Schmutz J."/>
            <person name="Mullet J.E."/>
        </authorList>
    </citation>
    <scope>NUCLEOTIDE SEQUENCE [LARGE SCALE GENOMIC DNA]</scope>
    <source>
        <strain evidence="6">cv. BTx623</strain>
    </source>
</reference>
<protein>
    <recommendedName>
        <fullName evidence="4">SMAX1-like nucleotide binding domain-containing protein</fullName>
    </recommendedName>
</protein>
<dbReference type="eggNOG" id="KOG1051">
    <property type="taxonomic scope" value="Eukaryota"/>
</dbReference>
<keyword evidence="6" id="KW-1185">Reference proteome</keyword>
<dbReference type="InterPro" id="IPR058680">
    <property type="entry name" value="NBD_SMAX1-like"/>
</dbReference>
<dbReference type="GO" id="GO:0005634">
    <property type="term" value="C:nucleus"/>
    <property type="evidence" value="ECO:0000318"/>
    <property type="project" value="GO_Central"/>
</dbReference>
<dbReference type="AlphaFoldDB" id="A0A1Z5R4W9"/>